<keyword evidence="1" id="KW-0472">Membrane</keyword>
<dbReference type="Proteomes" id="UP000067698">
    <property type="component" value="Chromosome"/>
</dbReference>
<gene>
    <name evidence="3" type="ORF">AWM74_08605</name>
    <name evidence="4" type="ORF">H3232_06260</name>
    <name evidence="5" type="ORF">IMX20_04200</name>
</gene>
<dbReference type="Pfam" id="PF13038">
    <property type="entry name" value="DUF3899"/>
    <property type="match status" value="1"/>
</dbReference>
<feature type="transmembrane region" description="Helical" evidence="1">
    <location>
        <begin position="99"/>
        <end position="123"/>
    </location>
</feature>
<evidence type="ECO:0000313" key="7">
    <source>
        <dbReference type="Proteomes" id="UP000540056"/>
    </source>
</evidence>
<accession>A0A0U4VXI5</accession>
<dbReference type="OrthoDB" id="2134795at2"/>
<name>A0A0U4VXI5_9LACT</name>
<reference evidence="3 6" key="1">
    <citation type="journal article" date="2016" name="Genome Announc.">
        <title>Complete Genome Sequences of Aerococcus christensenii CCUG 28831T, Aerococcus sanguinicola CCUG 43001T, Aerococcus urinae CCUG 36881T, Aerococcus urinaeequi CCUG 28094T, Aerococcus urinaehominis CCUG 42038 BT, and Aerococcus viridans CCUG 4311T.</title>
        <authorList>
            <person name="Carkaci D."/>
            <person name="Dargis R."/>
            <person name="Nielsen X.C."/>
            <person name="Skovgaard O."/>
            <person name="Fuursted K."/>
            <person name="Christensen J.J."/>
        </authorList>
    </citation>
    <scope>NUCLEOTIDE SEQUENCE [LARGE SCALE GENOMIC DNA]</scope>
    <source>
        <strain evidence="3 6">CCUG28094</strain>
    </source>
</reference>
<sequence length="124" mass="14465">MIYKRWKSILLLFATIPFIISIFLQEGITLFYLSNSYFYLSAPFLILGLFGLIFKDGTFDLFQYSWRKWKPSVFSQNNSKNDDDSERNVQNLSQSIGNWYIGFLKIGGSLLAISLIFLIAYYII</sequence>
<keyword evidence="1" id="KW-1133">Transmembrane helix</keyword>
<proteinExistence type="predicted"/>
<organism evidence="3 6">
    <name type="scientific">Aerococcus urinaeequi</name>
    <dbReference type="NCBI Taxonomy" id="51665"/>
    <lineage>
        <taxon>Bacteria</taxon>
        <taxon>Bacillati</taxon>
        <taxon>Bacillota</taxon>
        <taxon>Bacilli</taxon>
        <taxon>Lactobacillales</taxon>
        <taxon>Aerococcaceae</taxon>
        <taxon>Aerococcus</taxon>
    </lineage>
</organism>
<dbReference type="RefSeq" id="WP_003143091.1">
    <property type="nucleotide sequence ID" value="NZ_CP013988.1"/>
</dbReference>
<dbReference type="InterPro" id="IPR025007">
    <property type="entry name" value="DUF3899"/>
</dbReference>
<dbReference type="EMBL" id="CP063065">
    <property type="protein sequence ID" value="QOQ79883.1"/>
    <property type="molecule type" value="Genomic_DNA"/>
</dbReference>
<reference evidence="6" key="2">
    <citation type="submission" date="2016-01" db="EMBL/GenBank/DDBJ databases">
        <title>Six Aerococcus type strain genome sequencing and assembly using PacBio and Illumina Hiseq.</title>
        <authorList>
            <person name="Carkaci D."/>
            <person name="Dargis R."/>
            <person name="Nielsen X.C."/>
            <person name="Skovgaard O."/>
            <person name="Fuursted K."/>
            <person name="Christensen J.J."/>
        </authorList>
    </citation>
    <scope>NUCLEOTIDE SEQUENCE [LARGE SCALE GENOMIC DNA]</scope>
    <source>
        <strain evidence="6">CCUG28094</strain>
    </source>
</reference>
<keyword evidence="7" id="KW-1185">Reference proteome</keyword>
<protein>
    <submittedName>
        <fullName evidence="4">DUF3899 domain-containing protein</fullName>
    </submittedName>
</protein>
<feature type="transmembrane region" description="Helical" evidence="1">
    <location>
        <begin position="36"/>
        <end position="54"/>
    </location>
</feature>
<evidence type="ECO:0000313" key="5">
    <source>
        <dbReference type="EMBL" id="QOQ79883.1"/>
    </source>
</evidence>
<reference evidence="5 8" key="4">
    <citation type="submission" date="2020-10" db="EMBL/GenBank/DDBJ databases">
        <title>Plasmid carrying two tetracycline resistance determinant.</title>
        <authorList>
            <person name="Yang Q."/>
        </authorList>
    </citation>
    <scope>NUCLEOTIDE SEQUENCE [LARGE SCALE GENOMIC DNA]</scope>
    <source>
        <strain evidence="5 8">T43</strain>
    </source>
</reference>
<reference evidence="4 7" key="3">
    <citation type="submission" date="2020-07" db="EMBL/GenBank/DDBJ databases">
        <title>Draft Genome Sequences of Lactobacillales Isolated from the International Space Station.</title>
        <authorList>
            <person name="Bharadwaj A.R."/>
            <person name="Singh N.K."/>
            <person name="Wood J.M."/>
            <person name="Debieu M."/>
            <person name="O'Hara N.B."/>
            <person name="Karouia F."/>
            <person name="Mason C.E."/>
            <person name="Venkateswaran K."/>
        </authorList>
    </citation>
    <scope>NUCLEOTIDE SEQUENCE [LARGE SCALE GENOMIC DNA]</scope>
    <source>
        <strain evidence="4 7">151250015-1-258-55</strain>
    </source>
</reference>
<evidence type="ECO:0000313" key="6">
    <source>
        <dbReference type="Proteomes" id="UP000067698"/>
    </source>
</evidence>
<keyword evidence="1" id="KW-0812">Transmembrane</keyword>
<evidence type="ECO:0000259" key="2">
    <source>
        <dbReference type="Pfam" id="PF13038"/>
    </source>
</evidence>
<feature type="transmembrane region" description="Helical" evidence="1">
    <location>
        <begin position="6"/>
        <end position="24"/>
    </location>
</feature>
<dbReference type="EMBL" id="CP014162">
    <property type="protein sequence ID" value="AMB98266.1"/>
    <property type="molecule type" value="Genomic_DNA"/>
</dbReference>
<evidence type="ECO:0000313" key="3">
    <source>
        <dbReference type="EMBL" id="AMB98266.1"/>
    </source>
</evidence>
<evidence type="ECO:0000313" key="4">
    <source>
        <dbReference type="EMBL" id="MBA5746791.1"/>
    </source>
</evidence>
<dbReference type="EMBL" id="JACGAN010000009">
    <property type="protein sequence ID" value="MBA5746791.1"/>
    <property type="molecule type" value="Genomic_DNA"/>
</dbReference>
<dbReference type="Proteomes" id="UP000595091">
    <property type="component" value="Chromosome"/>
</dbReference>
<evidence type="ECO:0000313" key="8">
    <source>
        <dbReference type="Proteomes" id="UP000595091"/>
    </source>
</evidence>
<dbReference type="GeneID" id="92867620"/>
<dbReference type="AlphaFoldDB" id="A0A0U4VXI5"/>
<feature type="domain" description="DUF3899" evidence="2">
    <location>
        <begin position="34"/>
        <end position="118"/>
    </location>
</feature>
<dbReference type="Proteomes" id="UP000540056">
    <property type="component" value="Unassembled WGS sequence"/>
</dbReference>
<dbReference type="KEGG" id="aui:APT62_05385"/>
<evidence type="ECO:0000256" key="1">
    <source>
        <dbReference type="SAM" id="Phobius"/>
    </source>
</evidence>